<dbReference type="KEGG" id="rah:Rahaq_0751"/>
<dbReference type="HOGENOM" id="CLU_114047_1_1_6"/>
<protein>
    <submittedName>
        <fullName evidence="3">Type II toxin-antitoxin system HicB family antitoxin</fullName>
    </submittedName>
</protein>
<proteinExistence type="predicted"/>
<dbReference type="GO" id="GO:0043565">
    <property type="term" value="F:sequence-specific DNA binding"/>
    <property type="evidence" value="ECO:0007669"/>
    <property type="project" value="UniProtKB-ARBA"/>
</dbReference>
<dbReference type="OrthoDB" id="9807959at2"/>
<accession>A0A0H3F6A7</accession>
<reference evidence="3 5" key="3">
    <citation type="submission" date="2024-09" db="EMBL/GenBank/DDBJ databases">
        <title>Genomes of Rahnella.</title>
        <authorList>
            <person name="Mnguni F.C."/>
            <person name="Shin G.Y."/>
            <person name="Coutinho T."/>
        </authorList>
    </citation>
    <scope>NUCLEOTIDE SEQUENCE [LARGE SCALE GENOMIC DNA]</scope>
    <source>
        <strain evidence="3 5">20WA0057</strain>
    </source>
</reference>
<name>A0A0H3F6A7_RAHSY</name>
<dbReference type="Gene3D" id="3.30.160.250">
    <property type="match status" value="1"/>
</dbReference>
<reference evidence="4" key="1">
    <citation type="submission" date="2011-01" db="EMBL/GenBank/DDBJ databases">
        <title>Complete sequence of chromosome of Rahnella sp. Y9602.</title>
        <authorList>
            <consortium name="US DOE Joint Genome Institute"/>
            <person name="Lucas S."/>
            <person name="Copeland A."/>
            <person name="Lapidus A."/>
            <person name="Cheng J.-F."/>
            <person name="Goodwin L."/>
            <person name="Pitluck S."/>
            <person name="Lu M."/>
            <person name="Detter J.C."/>
            <person name="Han C."/>
            <person name="Tapia R."/>
            <person name="Land M."/>
            <person name="Hauser L."/>
            <person name="Kyrpides N."/>
            <person name="Ivanova N."/>
            <person name="Ovchinnikova G."/>
            <person name="Pagani I."/>
            <person name="Sobecky P.A."/>
            <person name="Martinez R.J."/>
            <person name="Woyke T."/>
        </authorList>
    </citation>
    <scope>NUCLEOTIDE SEQUENCE [LARGE SCALE GENOMIC DNA]</scope>
    <source>
        <strain evidence="4">Y9602</strain>
    </source>
</reference>
<dbReference type="AlphaFoldDB" id="A0A0H3F6A7"/>
<evidence type="ECO:0000313" key="3">
    <source>
        <dbReference type="EMBL" id="MFD3223042.1"/>
    </source>
</evidence>
<reference evidence="2 4" key="2">
    <citation type="journal article" date="2012" name="J. Bacteriol.">
        <title>Complete Genome Sequence of Rahnella sp. Strain Y9602, a Gammaproteobacterium Isolate from Metal- and Radionuclide-Contaminated Soil.</title>
        <authorList>
            <person name="Martinez R.J."/>
            <person name="Bruce D."/>
            <person name="Detter C."/>
            <person name="Goodwin L.A."/>
            <person name="Han J."/>
            <person name="Han C.S."/>
            <person name="Held B."/>
            <person name="Land M.L."/>
            <person name="Mikhailova N."/>
            <person name="Nolan M."/>
            <person name="Pennacchio L."/>
            <person name="Pitluck S."/>
            <person name="Tapia R."/>
            <person name="Woyke T."/>
            <person name="Sobecky P.A."/>
        </authorList>
    </citation>
    <scope>NUCLEOTIDE SEQUENCE [LARGE SCALE GENOMIC DNA]</scope>
    <source>
        <strain evidence="2 4">Y9602</strain>
    </source>
</reference>
<dbReference type="GO" id="GO:0006355">
    <property type="term" value="P:regulation of DNA-templated transcription"/>
    <property type="evidence" value="ECO:0007669"/>
    <property type="project" value="InterPro"/>
</dbReference>
<dbReference type="EMBL" id="JBHUCJ010000008">
    <property type="protein sequence ID" value="MFD3223042.1"/>
    <property type="molecule type" value="Genomic_DNA"/>
</dbReference>
<dbReference type="EMBL" id="CP002505">
    <property type="protein sequence ID" value="ADW72378.1"/>
    <property type="molecule type" value="Genomic_DNA"/>
</dbReference>
<dbReference type="Proteomes" id="UP001598201">
    <property type="component" value="Unassembled WGS sequence"/>
</dbReference>
<evidence type="ECO:0000259" key="1">
    <source>
        <dbReference type="Pfam" id="PF15919"/>
    </source>
</evidence>
<evidence type="ECO:0000313" key="4">
    <source>
        <dbReference type="Proteomes" id="UP000007257"/>
    </source>
</evidence>
<organism evidence="2 4">
    <name type="scientific">Rahnella sp. (strain Y9602)</name>
    <dbReference type="NCBI Taxonomy" id="2703885"/>
    <lineage>
        <taxon>Bacteria</taxon>
        <taxon>Pseudomonadati</taxon>
        <taxon>Pseudomonadota</taxon>
        <taxon>Gammaproteobacteria</taxon>
        <taxon>Enterobacterales</taxon>
        <taxon>Yersiniaceae</taxon>
        <taxon>Rahnella</taxon>
    </lineage>
</organism>
<dbReference type="CDD" id="cd22231">
    <property type="entry name" value="RHH_NikR_HicB-like"/>
    <property type="match status" value="1"/>
</dbReference>
<dbReference type="InterPro" id="IPR031807">
    <property type="entry name" value="HicB-like"/>
</dbReference>
<gene>
    <name evidence="2" type="ordered locus">Rahaq_0751</name>
    <name evidence="3" type="ORF">ACFPK4_05830</name>
</gene>
<sequence length="143" mass="16318">MFFSVGLETPKDDKTAYGMVVPAFTAFDYGCFSAADTREEIAPMVREAILMTVEDLIESERFVVDDIFDAGHLVYAANPEYADFDTWFLIDIDLSEFEGKAHRINISLPDTLIKRIDNKVKNHPSYRDRSHFLAMAARKELLT</sequence>
<evidence type="ECO:0000313" key="2">
    <source>
        <dbReference type="EMBL" id="ADW72378.1"/>
    </source>
</evidence>
<dbReference type="InterPro" id="IPR013321">
    <property type="entry name" value="Arc_rbn_hlx_hlx"/>
</dbReference>
<evidence type="ECO:0000313" key="5">
    <source>
        <dbReference type="Proteomes" id="UP001598201"/>
    </source>
</evidence>
<dbReference type="RefSeq" id="WP_013574083.1">
    <property type="nucleotide sequence ID" value="NC_015061.1"/>
</dbReference>
<feature type="domain" description="HicB-like antitoxin of toxin-antitoxin system" evidence="1">
    <location>
        <begin position="11"/>
        <end position="137"/>
    </location>
</feature>
<dbReference type="Pfam" id="PF15919">
    <property type="entry name" value="HicB_lk_antitox"/>
    <property type="match status" value="1"/>
</dbReference>
<dbReference type="GeneID" id="95418562"/>
<dbReference type="Gene3D" id="1.10.1220.10">
    <property type="entry name" value="Met repressor-like"/>
    <property type="match status" value="1"/>
</dbReference>
<dbReference type="Proteomes" id="UP000007257">
    <property type="component" value="Chromosome"/>
</dbReference>
<dbReference type="eggNOG" id="COG1598">
    <property type="taxonomic scope" value="Bacteria"/>
</dbReference>
<keyword evidence="5" id="KW-1185">Reference proteome</keyword>